<dbReference type="Proteomes" id="UP000178953">
    <property type="component" value="Unassembled WGS sequence"/>
</dbReference>
<comment type="subcellular location">
    <subcellularLocation>
        <location evidence="1 12">Cytoplasm</location>
    </subcellularLocation>
</comment>
<sequence length="99" mass="11339">MRAIDDGAWQTPRPLLEEWDWQYRGSCRRLPPEVFFPEDSGRTGLRAREERAKEICRSCPVLTACRSHALAVRETHGVWGAMSARDRAKFLLTHAENAS</sequence>
<dbReference type="GO" id="GO:0045454">
    <property type="term" value="P:cell redox homeostasis"/>
    <property type="evidence" value="ECO:0007669"/>
    <property type="project" value="TreeGrafter"/>
</dbReference>
<comment type="PTM">
    <text evidence="12">Upon Fe-S cluster removal intramolecular disulfide bonds are formed.</text>
</comment>
<comment type="PTM">
    <text evidence="12">The Fe-S cluster can be nitrosylated by nitric oxide (NO).</text>
</comment>
<dbReference type="AlphaFoldDB" id="A0A1E8Q9W8"/>
<evidence type="ECO:0000313" key="15">
    <source>
        <dbReference type="Proteomes" id="UP000178953"/>
    </source>
</evidence>
<keyword evidence="6 12" id="KW-0408">Iron</keyword>
<dbReference type="PROSITE" id="PS51674">
    <property type="entry name" value="4FE4S_WBL"/>
    <property type="match status" value="1"/>
</dbReference>
<organism evidence="14 15">
    <name type="scientific">Mycolicibacterium grossiae</name>
    <dbReference type="NCBI Taxonomy" id="1552759"/>
    <lineage>
        <taxon>Bacteria</taxon>
        <taxon>Bacillati</taxon>
        <taxon>Actinomycetota</taxon>
        <taxon>Actinomycetes</taxon>
        <taxon>Mycobacteriales</taxon>
        <taxon>Mycobacteriaceae</taxon>
        <taxon>Mycolicibacterium</taxon>
    </lineage>
</organism>
<dbReference type="GO" id="GO:0047134">
    <property type="term" value="F:protein-disulfide reductase [NAD(P)H] activity"/>
    <property type="evidence" value="ECO:0007669"/>
    <property type="project" value="TreeGrafter"/>
</dbReference>
<evidence type="ECO:0000256" key="6">
    <source>
        <dbReference type="ARBA" id="ARBA00023004"/>
    </source>
</evidence>
<dbReference type="GO" id="GO:0003677">
    <property type="term" value="F:DNA binding"/>
    <property type="evidence" value="ECO:0007669"/>
    <property type="project" value="UniProtKB-UniRule"/>
</dbReference>
<keyword evidence="7 12" id="KW-0411">Iron-sulfur</keyword>
<feature type="binding site" evidence="12">
    <location>
        <position position="59"/>
    </location>
    <ligand>
        <name>[4Fe-4S] cluster</name>
        <dbReference type="ChEBI" id="CHEBI:49883"/>
    </ligand>
</feature>
<comment type="function">
    <text evidence="12">Acts as a transcriptional regulator. Probably redox-responsive. The apo- but not holo-form probably binds DNA.</text>
</comment>
<evidence type="ECO:0000256" key="8">
    <source>
        <dbReference type="ARBA" id="ARBA00023015"/>
    </source>
</evidence>
<reference evidence="14 15" key="1">
    <citation type="submission" date="2016-09" db="EMBL/GenBank/DDBJ databases">
        <title>genome sequence of Mycobacterium sp. 739 SCH.</title>
        <authorList>
            <person name="Greninger A.L."/>
            <person name="Qin X."/>
            <person name="Jerome K."/>
            <person name="Vora S."/>
            <person name="Quinn K."/>
        </authorList>
    </citation>
    <scope>NUCLEOTIDE SEQUENCE [LARGE SCALE GENOMIC DNA]</scope>
    <source>
        <strain evidence="14 15">SCH</strain>
    </source>
</reference>
<protein>
    <recommendedName>
        <fullName evidence="12">Transcriptional regulator WhiB</fullName>
    </recommendedName>
</protein>
<keyword evidence="10 12" id="KW-1015">Disulfide bond</keyword>
<dbReference type="EMBL" id="MCHX01000004">
    <property type="protein sequence ID" value="OFJ55282.1"/>
    <property type="molecule type" value="Genomic_DNA"/>
</dbReference>
<comment type="caution">
    <text evidence="14">The sequence shown here is derived from an EMBL/GenBank/DDBJ whole genome shotgun (WGS) entry which is preliminary data.</text>
</comment>
<keyword evidence="15" id="KW-1185">Reference proteome</keyword>
<evidence type="ECO:0000256" key="11">
    <source>
        <dbReference type="ARBA" id="ARBA00023163"/>
    </source>
</evidence>
<keyword evidence="5 12" id="KW-0479">Metal-binding</keyword>
<evidence type="ECO:0000256" key="1">
    <source>
        <dbReference type="ARBA" id="ARBA00004496"/>
    </source>
</evidence>
<evidence type="ECO:0000256" key="12">
    <source>
        <dbReference type="HAMAP-Rule" id="MF_01479"/>
    </source>
</evidence>
<keyword evidence="3 12" id="KW-0004">4Fe-4S</keyword>
<dbReference type="PANTHER" id="PTHR38839">
    <property type="entry name" value="TRANSCRIPTIONAL REGULATOR WHID-RELATED"/>
    <property type="match status" value="1"/>
</dbReference>
<keyword evidence="8 12" id="KW-0805">Transcription regulation</keyword>
<dbReference type="InterPro" id="IPR003482">
    <property type="entry name" value="Whib"/>
</dbReference>
<evidence type="ECO:0000259" key="13">
    <source>
        <dbReference type="PROSITE" id="PS51674"/>
    </source>
</evidence>
<evidence type="ECO:0000256" key="4">
    <source>
        <dbReference type="ARBA" id="ARBA00022490"/>
    </source>
</evidence>
<dbReference type="HAMAP" id="MF_01479">
    <property type="entry name" value="WhiB"/>
    <property type="match status" value="1"/>
</dbReference>
<feature type="binding site" evidence="12">
    <location>
        <position position="56"/>
    </location>
    <ligand>
        <name>[4Fe-4S] cluster</name>
        <dbReference type="ChEBI" id="CHEBI:49883"/>
    </ligand>
</feature>
<dbReference type="GO" id="GO:0051539">
    <property type="term" value="F:4 iron, 4 sulfur cluster binding"/>
    <property type="evidence" value="ECO:0007669"/>
    <property type="project" value="UniProtKB-UniRule"/>
</dbReference>
<gene>
    <name evidence="12" type="primary">whiB</name>
    <name evidence="14" type="ORF">BEL07_02365</name>
</gene>
<feature type="binding site" evidence="12">
    <location>
        <position position="65"/>
    </location>
    <ligand>
        <name>[4Fe-4S] cluster</name>
        <dbReference type="ChEBI" id="CHEBI:49883"/>
    </ligand>
</feature>
<dbReference type="PANTHER" id="PTHR38839:SF5">
    <property type="entry name" value="TRANSCRIPTIONAL REGULATOR WHID"/>
    <property type="match status" value="1"/>
</dbReference>
<dbReference type="GO" id="GO:0035731">
    <property type="term" value="F:dinitrosyl-iron complex binding"/>
    <property type="evidence" value="ECO:0007669"/>
    <property type="project" value="UniProtKB-UniRule"/>
</dbReference>
<evidence type="ECO:0000256" key="7">
    <source>
        <dbReference type="ARBA" id="ARBA00023014"/>
    </source>
</evidence>
<dbReference type="Pfam" id="PF02467">
    <property type="entry name" value="Whib"/>
    <property type="match status" value="1"/>
</dbReference>
<keyword evidence="11 12" id="KW-0804">Transcription</keyword>
<dbReference type="GO" id="GO:0005737">
    <property type="term" value="C:cytoplasm"/>
    <property type="evidence" value="ECO:0007669"/>
    <property type="project" value="UniProtKB-SubCell"/>
</dbReference>
<dbReference type="RefSeq" id="WP_070351514.1">
    <property type="nucleotide sequence ID" value="NZ_CP043474.1"/>
</dbReference>
<evidence type="ECO:0000256" key="9">
    <source>
        <dbReference type="ARBA" id="ARBA00023125"/>
    </source>
</evidence>
<comment type="similarity">
    <text evidence="2 12">Belongs to the WhiB family.</text>
</comment>
<name>A0A1E8Q9W8_9MYCO</name>
<proteinExistence type="inferred from homology"/>
<evidence type="ECO:0000256" key="2">
    <source>
        <dbReference type="ARBA" id="ARBA00006597"/>
    </source>
</evidence>
<dbReference type="GO" id="GO:0046872">
    <property type="term" value="F:metal ion binding"/>
    <property type="evidence" value="ECO:0007669"/>
    <property type="project" value="UniProtKB-KW"/>
</dbReference>
<evidence type="ECO:0000256" key="5">
    <source>
        <dbReference type="ARBA" id="ARBA00022723"/>
    </source>
</evidence>
<keyword evidence="4 12" id="KW-0963">Cytoplasm</keyword>
<keyword evidence="9 12" id="KW-0238">DNA-binding</keyword>
<dbReference type="GO" id="GO:0045892">
    <property type="term" value="P:negative regulation of DNA-templated transcription"/>
    <property type="evidence" value="ECO:0007669"/>
    <property type="project" value="TreeGrafter"/>
</dbReference>
<accession>A0A1E8Q9W8</accession>
<comment type="cofactor">
    <cofactor evidence="12">
        <name>[4Fe-4S] cluster</name>
        <dbReference type="ChEBI" id="CHEBI:49883"/>
    </cofactor>
    <text evidence="12">Binds 1 [4Fe-4S] cluster per subunit. Following nitrosylation of the [4Fe-4S] cluster binds 1 [4Fe-8(NO)] cluster per subunit.</text>
</comment>
<evidence type="ECO:0000313" key="14">
    <source>
        <dbReference type="EMBL" id="OFJ55282.1"/>
    </source>
</evidence>
<evidence type="ECO:0000256" key="10">
    <source>
        <dbReference type="ARBA" id="ARBA00023157"/>
    </source>
</evidence>
<feature type="domain" description="4Fe-4S Wbl-type" evidence="13">
    <location>
        <begin position="26"/>
        <end position="89"/>
    </location>
</feature>
<dbReference type="InterPro" id="IPR034768">
    <property type="entry name" value="4FE4S_WBL"/>
</dbReference>
<evidence type="ECO:0000256" key="3">
    <source>
        <dbReference type="ARBA" id="ARBA00022485"/>
    </source>
</evidence>
<feature type="binding site" evidence="12">
    <location>
        <position position="27"/>
    </location>
    <ligand>
        <name>[4Fe-4S] cluster</name>
        <dbReference type="ChEBI" id="CHEBI:49883"/>
    </ligand>
</feature>